<comment type="caution">
    <text evidence="1">The sequence shown here is derived from an EMBL/GenBank/DDBJ whole genome shotgun (WGS) entry which is preliminary data.</text>
</comment>
<reference evidence="1" key="2">
    <citation type="journal article" date="2023" name="BMC Genomics">
        <title>Pest status, molecular evolution, and epigenetic factors derived from the genome assembly of Frankliniella fusca, a thysanopteran phytovirus vector.</title>
        <authorList>
            <person name="Catto M.A."/>
            <person name="Labadie P.E."/>
            <person name="Jacobson A.L."/>
            <person name="Kennedy G.G."/>
            <person name="Srinivasan R."/>
            <person name="Hunt B.G."/>
        </authorList>
    </citation>
    <scope>NUCLEOTIDE SEQUENCE</scope>
    <source>
        <strain evidence="1">PL_HMW_Pooled</strain>
    </source>
</reference>
<accession>A0AAE1LE30</accession>
<protein>
    <submittedName>
        <fullName evidence="1">Centromere protein N</fullName>
    </submittedName>
</protein>
<evidence type="ECO:0000313" key="2">
    <source>
        <dbReference type="Proteomes" id="UP001219518"/>
    </source>
</evidence>
<gene>
    <name evidence="1" type="ORF">KUF71_025742</name>
</gene>
<proteinExistence type="predicted"/>
<evidence type="ECO:0000313" key="1">
    <source>
        <dbReference type="EMBL" id="KAK3916641.1"/>
    </source>
</evidence>
<dbReference type="Proteomes" id="UP001219518">
    <property type="component" value="Unassembled WGS sequence"/>
</dbReference>
<reference evidence="1" key="1">
    <citation type="submission" date="2021-07" db="EMBL/GenBank/DDBJ databases">
        <authorList>
            <person name="Catto M.A."/>
            <person name="Jacobson A."/>
            <person name="Kennedy G."/>
            <person name="Labadie P."/>
            <person name="Hunt B.G."/>
            <person name="Srinivasan R."/>
        </authorList>
    </citation>
    <scope>NUCLEOTIDE SEQUENCE</scope>
    <source>
        <strain evidence="1">PL_HMW_Pooled</strain>
        <tissue evidence="1">Head</tissue>
    </source>
</reference>
<name>A0AAE1LE30_9NEOP</name>
<keyword evidence="2" id="KW-1185">Reference proteome</keyword>
<dbReference type="GO" id="GO:0005654">
    <property type="term" value="C:nucleoplasm"/>
    <property type="evidence" value="ECO:0007669"/>
    <property type="project" value="TreeGrafter"/>
</dbReference>
<sequence length="364" mass="41674">MNILDTSIHQNDETGLGSTENEKQLRSALRQFSRKNLFDIILPLLSDYVTCDELVSQIRHLKCKTTERVIVDVFVDLLKEREITDEEITDILPIVMLMGIANNPSRRMWTAYTLQGHVDVDKFSTDLEDDIKHNFHENNIHSAVKVYCLDKIHWIQIIMKKLVRSKLKVSPPIYVAHFIGEPYLFFSPPSSDRLLEPLTQAFGYDNYKFSNLNGKDLYSLLQHLKQKGSKRGFKGHSSKLCNVKETTLGKDFSQYTEKRKFISDLMGPCPPKLSNYVVEAKNLPWKANITNSILRDKTFNMKIEFKTMDTIEMLKDMAESGALRVPPPSYVINLLGTGKNNIKLRVQGVNGATDSENQTDAERN</sequence>
<dbReference type="PANTHER" id="PTHR46790:SF1">
    <property type="entry name" value="CENTROMERE PROTEIN N"/>
    <property type="match status" value="1"/>
</dbReference>
<dbReference type="PANTHER" id="PTHR46790">
    <property type="entry name" value="CENTROMERE PROTEIN N"/>
    <property type="match status" value="1"/>
</dbReference>
<dbReference type="EMBL" id="JAHWGI010000565">
    <property type="protein sequence ID" value="KAK3916641.1"/>
    <property type="molecule type" value="Genomic_DNA"/>
</dbReference>
<organism evidence="1 2">
    <name type="scientific">Frankliniella fusca</name>
    <dbReference type="NCBI Taxonomy" id="407009"/>
    <lineage>
        <taxon>Eukaryota</taxon>
        <taxon>Metazoa</taxon>
        <taxon>Ecdysozoa</taxon>
        <taxon>Arthropoda</taxon>
        <taxon>Hexapoda</taxon>
        <taxon>Insecta</taxon>
        <taxon>Pterygota</taxon>
        <taxon>Neoptera</taxon>
        <taxon>Paraneoptera</taxon>
        <taxon>Thysanoptera</taxon>
        <taxon>Terebrantia</taxon>
        <taxon>Thripoidea</taxon>
        <taxon>Thripidae</taxon>
        <taxon>Frankliniella</taxon>
    </lineage>
</organism>
<dbReference type="InterPro" id="IPR052011">
    <property type="entry name" value="CENP-NAC/CAD_complex"/>
</dbReference>
<dbReference type="AlphaFoldDB" id="A0AAE1LE30"/>